<dbReference type="InterPro" id="IPR002201">
    <property type="entry name" value="Glyco_trans_9"/>
</dbReference>
<dbReference type="SUPFAM" id="SSF53756">
    <property type="entry name" value="UDP-Glycosyltransferase/glycogen phosphorylase"/>
    <property type="match status" value="1"/>
</dbReference>
<dbReference type="GO" id="GO:0016757">
    <property type="term" value="F:glycosyltransferase activity"/>
    <property type="evidence" value="ECO:0007669"/>
    <property type="project" value="InterPro"/>
</dbReference>
<dbReference type="KEGG" id="pzu:PHZ_c0872"/>
<reference evidence="1 2" key="1">
    <citation type="journal article" date="2008" name="BMC Genomics">
        <title>Complete genome of Phenylobacterium zucineum - a novel facultative intracellular bacterium isolated from human erythroleukemia cell line K562.</title>
        <authorList>
            <person name="Luo Y."/>
            <person name="Xu X."/>
            <person name="Ding Z."/>
            <person name="Liu Z."/>
            <person name="Zhang B."/>
            <person name="Yan Z."/>
            <person name="Sun J."/>
            <person name="Hu S."/>
            <person name="Hu X."/>
        </authorList>
    </citation>
    <scope>NUCLEOTIDE SEQUENCE [LARGE SCALE GENOMIC DNA]</scope>
    <source>
        <strain evidence="1 2">HLK1</strain>
    </source>
</reference>
<dbReference type="EMBL" id="CP000747">
    <property type="protein sequence ID" value="ACG77286.1"/>
    <property type="molecule type" value="Genomic_DNA"/>
</dbReference>
<protein>
    <submittedName>
        <fullName evidence="1">Tetratricopeptide TPR_2</fullName>
    </submittedName>
</protein>
<proteinExistence type="predicted"/>
<evidence type="ECO:0000313" key="2">
    <source>
        <dbReference type="Proteomes" id="UP000001868"/>
    </source>
</evidence>
<dbReference type="InterPro" id="IPR011990">
    <property type="entry name" value="TPR-like_helical_dom_sf"/>
</dbReference>
<dbReference type="Gene3D" id="1.25.40.10">
    <property type="entry name" value="Tetratricopeptide repeat domain"/>
    <property type="match status" value="1"/>
</dbReference>
<dbReference type="AlphaFoldDB" id="B4RGS0"/>
<gene>
    <name evidence="1" type="ordered locus">PHZ_c0872</name>
</gene>
<dbReference type="Pfam" id="PF01075">
    <property type="entry name" value="Glyco_transf_9"/>
    <property type="match status" value="1"/>
</dbReference>
<evidence type="ECO:0000313" key="1">
    <source>
        <dbReference type="EMBL" id="ACG77286.1"/>
    </source>
</evidence>
<dbReference type="Pfam" id="PF14559">
    <property type="entry name" value="TPR_19"/>
    <property type="match status" value="1"/>
</dbReference>
<dbReference type="HOGENOM" id="CLU_010140_0_3_5"/>
<accession>B4RGS0</accession>
<dbReference type="Proteomes" id="UP000001868">
    <property type="component" value="Chromosome"/>
</dbReference>
<keyword evidence="2" id="KW-1185">Reference proteome</keyword>
<organism evidence="1 2">
    <name type="scientific">Phenylobacterium zucineum (strain HLK1)</name>
    <dbReference type="NCBI Taxonomy" id="450851"/>
    <lineage>
        <taxon>Bacteria</taxon>
        <taxon>Pseudomonadati</taxon>
        <taxon>Pseudomonadota</taxon>
        <taxon>Alphaproteobacteria</taxon>
        <taxon>Caulobacterales</taxon>
        <taxon>Caulobacteraceae</taxon>
        <taxon>Phenylobacterium</taxon>
    </lineage>
</organism>
<dbReference type="SUPFAM" id="SSF48452">
    <property type="entry name" value="TPR-like"/>
    <property type="match status" value="1"/>
</dbReference>
<dbReference type="STRING" id="450851.PHZ_c0872"/>
<dbReference type="eggNOG" id="COG0859">
    <property type="taxonomic scope" value="Bacteria"/>
</dbReference>
<dbReference type="Gene3D" id="3.40.50.2000">
    <property type="entry name" value="Glycogen Phosphorylase B"/>
    <property type="match status" value="1"/>
</dbReference>
<name>B4RGS0_PHEZH</name>
<sequence length="340" mass="36645">MPRPGLDHRRRGQAAGVSLDAYEALVALARRQQGEGRYRESEESLNRALTLRPGSDLARVGLAYALLARGAFAQAWPLLEARAGAAPDLVPPVTASYPEWRGEPLAGKSILVWVEQGFGDQIMMARFVAALRAQGASVTLGCRTALAALFAPLADRLIAIDAGGSVEVPRHDYWTRYFSLPGRLGVTLETLPGAPYLAAPADRRERWSGWSGVGLAWEASATGAAARSKSLPEPDVRALLGLGLRSLSPQDTGARDFADTAAILERLDLVVSIDTAVAHLAGALGRPVWILLPYAADWRWMTGRTDSPWYPTARLFRQPAPGQWAPVAAQVREALAAWRS</sequence>